<comment type="caution">
    <text evidence="1">The sequence shown here is derived from an EMBL/GenBank/DDBJ whole genome shotgun (WGS) entry which is preliminary data.</text>
</comment>
<dbReference type="RefSeq" id="WP_228304324.1">
    <property type="nucleotide sequence ID" value="NZ_CP047134.1"/>
</dbReference>
<reference evidence="1" key="1">
    <citation type="submission" date="2021-11" db="EMBL/GenBank/DDBJ databases">
        <authorList>
            <person name="Denance N."/>
            <person name="Briand M."/>
            <person name="Dupas E."/>
            <person name="Durand K."/>
            <person name="Legendre B."/>
            <person name="Cunty A."/>
            <person name="Donnadieu C."/>
            <person name="Lopez Roques C."/>
            <person name="Cesbron S."/>
            <person name="Jacques M.A."/>
        </authorList>
    </citation>
    <scope>NUCLEOTIDE SEQUENCE</scope>
    <source>
        <strain evidence="1">CFBP8070</strain>
    </source>
</reference>
<evidence type="ECO:0000313" key="1">
    <source>
        <dbReference type="EMBL" id="MDC6408309.1"/>
    </source>
</evidence>
<evidence type="ECO:0008006" key="3">
    <source>
        <dbReference type="Google" id="ProtNLM"/>
    </source>
</evidence>
<proteinExistence type="predicted"/>
<organism evidence="1 2">
    <name type="scientific">Xylella fastidiosa subsp. multiplex</name>
    <dbReference type="NCBI Taxonomy" id="644357"/>
    <lineage>
        <taxon>Bacteria</taxon>
        <taxon>Pseudomonadati</taxon>
        <taxon>Pseudomonadota</taxon>
        <taxon>Gammaproteobacteria</taxon>
        <taxon>Lysobacterales</taxon>
        <taxon>Lysobacteraceae</taxon>
        <taxon>Xylella</taxon>
    </lineage>
</organism>
<name>A0AAW6HV70_XYLFS</name>
<dbReference type="AlphaFoldDB" id="A0AAW6HV70"/>
<gene>
    <name evidence="1" type="ORF">LOK82_06575</name>
</gene>
<protein>
    <recommendedName>
        <fullName evidence="3">Bacteriocin</fullName>
    </recommendedName>
</protein>
<reference evidence="1" key="2">
    <citation type="journal article" date="2023" name="Commun. Biol.">
        <title>Suspicions of two bridgehead invasions of Xylella fastidiosa subsp. multiplex in France.</title>
        <authorList>
            <person name="Dupas E."/>
            <person name="Durand K."/>
            <person name="Rieux A."/>
            <person name="Briand M."/>
            <person name="Pruvost O."/>
            <person name="Cunty A."/>
            <person name="Denance N."/>
            <person name="Donnadieu C."/>
            <person name="Legendre B."/>
            <person name="Lopez-Roques C."/>
            <person name="Cesbron S."/>
            <person name="Ravigne V."/>
            <person name="Jacques M.A."/>
        </authorList>
    </citation>
    <scope>NUCLEOTIDE SEQUENCE</scope>
    <source>
        <strain evidence="1">CFBP8070</strain>
    </source>
</reference>
<dbReference type="Proteomes" id="UP001220702">
    <property type="component" value="Unassembled WGS sequence"/>
</dbReference>
<evidence type="ECO:0000313" key="2">
    <source>
        <dbReference type="Proteomes" id="UP001220702"/>
    </source>
</evidence>
<dbReference type="EMBL" id="JAJKGN010000001">
    <property type="protein sequence ID" value="MDC6408309.1"/>
    <property type="molecule type" value="Genomic_DNA"/>
</dbReference>
<sequence>MKMRELSKVEMEQISGGCLTDIVTGVNTAFRLISDTLNTLFSGSVTTLLSNAFSTLLNTATNIITSSRKS</sequence>
<accession>A0AAW6HV70</accession>